<evidence type="ECO:0000256" key="1">
    <source>
        <dbReference type="SAM" id="MobiDB-lite"/>
    </source>
</evidence>
<protein>
    <submittedName>
        <fullName evidence="2">Uncharacterized protein</fullName>
    </submittedName>
</protein>
<comment type="caution">
    <text evidence="2">The sequence shown here is derived from an EMBL/GenBank/DDBJ whole genome shotgun (WGS) entry which is preliminary data.</text>
</comment>
<dbReference type="Proteomes" id="UP000784294">
    <property type="component" value="Unassembled WGS sequence"/>
</dbReference>
<gene>
    <name evidence="2" type="ORF">PXEA_LOCUS26726</name>
</gene>
<sequence>MSEQIQSSRIKVTSDTQKTPQTSQTCDASLGVLPQPMAPRTFLHSLSHVKGSYNHSLLNEDMNQDYESQLATRSGNVSCKISNNKSNNCLDSSVGCMILDSNRHDEHINNDKNAKISLFAVQQNQSGCKPEDFTDINSAGLLAPISERPIEARPFPGSVCTPSEDVGILKVPGIHMSGTFEDSRPVKRPRSNFPVSLDQTNIRPGKSSFSCITLVKQI</sequence>
<dbReference type="EMBL" id="CAAALY010245517">
    <property type="protein sequence ID" value="VEL33286.1"/>
    <property type="molecule type" value="Genomic_DNA"/>
</dbReference>
<name>A0A448XC29_9PLAT</name>
<evidence type="ECO:0000313" key="3">
    <source>
        <dbReference type="Proteomes" id="UP000784294"/>
    </source>
</evidence>
<evidence type="ECO:0000313" key="2">
    <source>
        <dbReference type="EMBL" id="VEL33286.1"/>
    </source>
</evidence>
<feature type="region of interest" description="Disordered" evidence="1">
    <location>
        <begin position="1"/>
        <end position="24"/>
    </location>
</feature>
<organism evidence="2 3">
    <name type="scientific">Protopolystoma xenopodis</name>
    <dbReference type="NCBI Taxonomy" id="117903"/>
    <lineage>
        <taxon>Eukaryota</taxon>
        <taxon>Metazoa</taxon>
        <taxon>Spiralia</taxon>
        <taxon>Lophotrochozoa</taxon>
        <taxon>Platyhelminthes</taxon>
        <taxon>Monogenea</taxon>
        <taxon>Polyopisthocotylea</taxon>
        <taxon>Polystomatidea</taxon>
        <taxon>Polystomatidae</taxon>
        <taxon>Protopolystoma</taxon>
    </lineage>
</organism>
<accession>A0A448XC29</accession>
<dbReference type="AlphaFoldDB" id="A0A448XC29"/>
<keyword evidence="3" id="KW-1185">Reference proteome</keyword>
<reference evidence="2" key="1">
    <citation type="submission" date="2018-11" db="EMBL/GenBank/DDBJ databases">
        <authorList>
            <consortium name="Pathogen Informatics"/>
        </authorList>
    </citation>
    <scope>NUCLEOTIDE SEQUENCE</scope>
</reference>
<proteinExistence type="predicted"/>